<keyword evidence="5 8" id="KW-1133">Transmembrane helix</keyword>
<feature type="domain" description="DOMON" evidence="10">
    <location>
        <begin position="241"/>
        <end position="367"/>
    </location>
</feature>
<feature type="domain" description="DOMON" evidence="10">
    <location>
        <begin position="434"/>
        <end position="552"/>
    </location>
</feature>
<name>A0A8B7YXJ5_ACAPL</name>
<feature type="chain" id="PRO_5034137178" evidence="9">
    <location>
        <begin position="33"/>
        <end position="874"/>
    </location>
</feature>
<evidence type="ECO:0000313" key="13">
    <source>
        <dbReference type="RefSeq" id="XP_022097210.1"/>
    </source>
</evidence>
<dbReference type="GO" id="GO:0099072">
    <property type="term" value="P:regulation of postsynaptic membrane neurotransmitter receptor levels"/>
    <property type="evidence" value="ECO:0007669"/>
    <property type="project" value="TreeGrafter"/>
</dbReference>
<organism evidence="12 13">
    <name type="scientific">Acanthaster planci</name>
    <name type="common">Crown-of-thorns starfish</name>
    <dbReference type="NCBI Taxonomy" id="133434"/>
    <lineage>
        <taxon>Eukaryota</taxon>
        <taxon>Metazoa</taxon>
        <taxon>Echinodermata</taxon>
        <taxon>Eleutherozoa</taxon>
        <taxon>Asterozoa</taxon>
        <taxon>Asteroidea</taxon>
        <taxon>Valvatacea</taxon>
        <taxon>Valvatida</taxon>
        <taxon>Acanthasteridae</taxon>
        <taxon>Acanthaster</taxon>
    </lineage>
</organism>
<dbReference type="GO" id="GO:0016020">
    <property type="term" value="C:membrane"/>
    <property type="evidence" value="ECO:0007669"/>
    <property type="project" value="UniProtKB-SubCell"/>
</dbReference>
<evidence type="ECO:0000256" key="7">
    <source>
        <dbReference type="SAM" id="MobiDB-lite"/>
    </source>
</evidence>
<keyword evidence="6 8" id="KW-0472">Membrane</keyword>
<dbReference type="GeneID" id="110982823"/>
<feature type="transmembrane region" description="Helical" evidence="8">
    <location>
        <begin position="670"/>
        <end position="693"/>
    </location>
</feature>
<evidence type="ECO:0000256" key="6">
    <source>
        <dbReference type="ARBA" id="ARBA00023136"/>
    </source>
</evidence>
<feature type="transmembrane region" description="Helical" evidence="8">
    <location>
        <begin position="705"/>
        <end position="728"/>
    </location>
</feature>
<reference evidence="13" key="1">
    <citation type="submission" date="2025-08" db="UniProtKB">
        <authorList>
            <consortium name="RefSeq"/>
        </authorList>
    </citation>
    <scope>IDENTIFICATION</scope>
</reference>
<keyword evidence="3 8" id="KW-0812">Transmembrane</keyword>
<evidence type="ECO:0000256" key="4">
    <source>
        <dbReference type="ARBA" id="ARBA00022982"/>
    </source>
</evidence>
<feature type="domain" description="Cytochrome b561" evidence="11">
    <location>
        <begin position="560"/>
        <end position="761"/>
    </location>
</feature>
<dbReference type="InterPro" id="IPR006593">
    <property type="entry name" value="Cyt_b561/ferric_Rdtase_TM"/>
</dbReference>
<dbReference type="Proteomes" id="UP000694845">
    <property type="component" value="Unplaced"/>
</dbReference>
<dbReference type="OrthoDB" id="2419613at2759"/>
<feature type="transmembrane region" description="Helical" evidence="8">
    <location>
        <begin position="598"/>
        <end position="619"/>
    </location>
</feature>
<dbReference type="CDD" id="cd08760">
    <property type="entry name" value="Cyt_b561_FRRS1_like"/>
    <property type="match status" value="1"/>
</dbReference>
<keyword evidence="9" id="KW-0732">Signal</keyword>
<protein>
    <submittedName>
        <fullName evidence="13">Uncharacterized protein LOC110982823 isoform X5</fullName>
    </submittedName>
</protein>
<dbReference type="Pfam" id="PF03351">
    <property type="entry name" value="DOMON"/>
    <property type="match status" value="3"/>
</dbReference>
<feature type="signal peptide" evidence="9">
    <location>
        <begin position="1"/>
        <end position="32"/>
    </location>
</feature>
<feature type="transmembrane region" description="Helical" evidence="8">
    <location>
        <begin position="740"/>
        <end position="760"/>
    </location>
</feature>
<dbReference type="Gene3D" id="1.20.120.1770">
    <property type="match status" value="1"/>
</dbReference>
<feature type="domain" description="DOMON" evidence="10">
    <location>
        <begin position="56"/>
        <end position="182"/>
    </location>
</feature>
<dbReference type="PANTHER" id="PTHR46902:SF1">
    <property type="entry name" value="DOMON DOMAIN-CONTAINING PROTEIN FRRS1L"/>
    <property type="match status" value="1"/>
</dbReference>
<evidence type="ECO:0000259" key="10">
    <source>
        <dbReference type="PROSITE" id="PS50836"/>
    </source>
</evidence>
<dbReference type="AlphaFoldDB" id="A0A8B7YXJ5"/>
<sequence length="874" mass="94688">MRKGYFFDRSKMDIRYGITVFILTASLQLTLGQDLTGCGTTKGCYKKPSDCTGDDCTAYVTWENVSDGNTRFAMRAAHTPNLAWVAVGLRPQNQPSGMVPADVYVCTRTGTAIERTENIVTAQNRWDSVARVIPAGAVTNESINFADSAITCTFTRNASVAGDGTFFDISGNNAYYLLLAVGNDLNGDGSISGTYHASRWSTPIALKLQSEFEVSPEPELVGCGTTRGCYRQPSTCSGEDCTVFVTWENVTGGQTRFTMRASRAQNLAWVAVGLRPETQSSGMVPADVYVCTSNGTAVERTENVLTAQNRWNSETRAIPAGSVTTQFIQFEDNAIACVFTRSASMAGDSTFFDISGDNAYYLLLAVGDKLNGDGTIDGTNHADRWSTPAAMKLQSEFAIPTQPPATVPPGEDLQGCGDTRGCFRQPSDCSGDNCLAYVTWQALQDGQIRFTMRGQAQSWVAVGLRPSSVEDGMSPADVYACTQNREVKRSENVTPYDSPSREIPPNTVTEQAVTIENNAIRCMFTRQASLEGDSTFYNVSGDNRYFLLLATGNSINNDGTIAGHQHQQRWPSTETFKLTEFGEATGETRIIALAKAHASLMMIAWIGFASIGITLARFFKPMWPESKLLGQKVWFTIHRICMVICVVCFVVAFILIFVFVKGFVGGGGTAVAHAICGIIVTCLGIINPIMAVFRPHPGTPKRPIFNWAHWAVGTSAHVLAVVTIFLGIGYQTSLLTGLASYSFFVMLAFTIFHIAMWIAFEVQSRVAESQVVKPAPSHPPDVQPNSDEPGRSNDVPLKTTGGDSSHQLASTGSEPPADELTELQAERMAEGECLSQITEEGAMVKIILLFTYIVGVVSFLIFLVVVVGLAGNNM</sequence>
<feature type="region of interest" description="Disordered" evidence="7">
    <location>
        <begin position="773"/>
        <end position="817"/>
    </location>
</feature>
<feature type="transmembrane region" description="Helical" evidence="8">
    <location>
        <begin position="640"/>
        <end position="664"/>
    </location>
</feature>
<evidence type="ECO:0000256" key="8">
    <source>
        <dbReference type="SAM" id="Phobius"/>
    </source>
</evidence>
<dbReference type="PANTHER" id="PTHR46902">
    <property type="entry name" value="DOMON DOMAIN-CONTAINING PROTEIN FRRS1L"/>
    <property type="match status" value="1"/>
</dbReference>
<feature type="transmembrane region" description="Helical" evidence="8">
    <location>
        <begin position="846"/>
        <end position="870"/>
    </location>
</feature>
<evidence type="ECO:0000256" key="3">
    <source>
        <dbReference type="ARBA" id="ARBA00022692"/>
    </source>
</evidence>
<evidence type="ECO:0000256" key="5">
    <source>
        <dbReference type="ARBA" id="ARBA00022989"/>
    </source>
</evidence>
<evidence type="ECO:0000259" key="11">
    <source>
        <dbReference type="PROSITE" id="PS50939"/>
    </source>
</evidence>
<dbReference type="GO" id="GO:1900449">
    <property type="term" value="P:regulation of glutamate receptor signaling pathway"/>
    <property type="evidence" value="ECO:0007669"/>
    <property type="project" value="InterPro"/>
</dbReference>
<keyword evidence="2" id="KW-0813">Transport</keyword>
<accession>A0A8B7YXJ5</accession>
<dbReference type="InterPro" id="IPR005018">
    <property type="entry name" value="DOMON_domain"/>
</dbReference>
<proteinExistence type="predicted"/>
<dbReference type="RefSeq" id="XP_022097210.1">
    <property type="nucleotide sequence ID" value="XM_022241518.1"/>
</dbReference>
<gene>
    <name evidence="13" type="primary">LOC110982823</name>
</gene>
<dbReference type="PROSITE" id="PS50836">
    <property type="entry name" value="DOMON"/>
    <property type="match status" value="3"/>
</dbReference>
<evidence type="ECO:0000256" key="2">
    <source>
        <dbReference type="ARBA" id="ARBA00022448"/>
    </source>
</evidence>
<evidence type="ECO:0000313" key="12">
    <source>
        <dbReference type="Proteomes" id="UP000694845"/>
    </source>
</evidence>
<keyword evidence="12" id="KW-1185">Reference proteome</keyword>
<comment type="subcellular location">
    <subcellularLocation>
        <location evidence="1">Membrane</location>
    </subcellularLocation>
</comment>
<evidence type="ECO:0000256" key="9">
    <source>
        <dbReference type="SAM" id="SignalP"/>
    </source>
</evidence>
<dbReference type="PROSITE" id="PS50939">
    <property type="entry name" value="CYTOCHROME_B561"/>
    <property type="match status" value="1"/>
</dbReference>
<dbReference type="SMART" id="SM00665">
    <property type="entry name" value="B561"/>
    <property type="match status" value="1"/>
</dbReference>
<feature type="compositionally biased region" description="Polar residues" evidence="7">
    <location>
        <begin position="801"/>
        <end position="813"/>
    </location>
</feature>
<dbReference type="SMART" id="SM00664">
    <property type="entry name" value="DoH"/>
    <property type="match status" value="3"/>
</dbReference>
<dbReference type="InterPro" id="IPR042789">
    <property type="entry name" value="FRRS1L"/>
</dbReference>
<keyword evidence="4" id="KW-0249">Electron transport</keyword>
<evidence type="ECO:0000256" key="1">
    <source>
        <dbReference type="ARBA" id="ARBA00004370"/>
    </source>
</evidence>